<keyword evidence="1" id="KW-0328">Glycosyltransferase</keyword>
<proteinExistence type="predicted"/>
<keyword evidence="2" id="KW-0808">Transferase</keyword>
<evidence type="ECO:0000313" key="4">
    <source>
        <dbReference type="EMBL" id="GAA0740354.1"/>
    </source>
</evidence>
<evidence type="ECO:0000256" key="2">
    <source>
        <dbReference type="ARBA" id="ARBA00022679"/>
    </source>
</evidence>
<dbReference type="Gene3D" id="3.40.50.2000">
    <property type="entry name" value="Glycogen Phosphorylase B"/>
    <property type="match status" value="2"/>
</dbReference>
<sequence>MNMSSSNDKKSKKILLISYPLFSHNLAMKPYIEVLLNKGFCIDYFNTEDYANFISNENFNFIGYENYSGLGTDTLNKDFSIFKLGLSILESYEKTEAQIENHIIGERPDFIIHPKFGFVAKLLASKYQIPAINMTSGFVFDPDIVFNFHKGIDRKNSVSIGNIFDGKTLSSKYEKILKEYNLFSSNRNDLYINEESLHIVMNTPEFQPDLESLETNYKFLGMSFDRYMEDSKEDLIYVSLGTVFNKDLKLFENLIKTLEKFDSKVIIYANINEADLPEGFKLAKLGKQEEYLQKAKLFITHGGACSIQESLFYKTPMIVIPQTIEHEINGNNVVQNNFGLQILMNELDESILTQYVSKIYDSKDITNALQEYNSRYDLINNKTSFLKFVSNLIEQQSSV</sequence>
<dbReference type="InterPro" id="IPR007235">
    <property type="entry name" value="Glyco_trans_28_C"/>
</dbReference>
<organism evidence="4 5">
    <name type="scientific">Gaetbulibacter jejuensis</name>
    <dbReference type="NCBI Taxonomy" id="584607"/>
    <lineage>
        <taxon>Bacteria</taxon>
        <taxon>Pseudomonadati</taxon>
        <taxon>Bacteroidota</taxon>
        <taxon>Flavobacteriia</taxon>
        <taxon>Flavobacteriales</taxon>
        <taxon>Flavobacteriaceae</taxon>
        <taxon>Gaetbulibacter</taxon>
    </lineage>
</organism>
<evidence type="ECO:0000259" key="3">
    <source>
        <dbReference type="Pfam" id="PF04101"/>
    </source>
</evidence>
<gene>
    <name evidence="4" type="ORF">GCM10009431_10410</name>
</gene>
<dbReference type="InterPro" id="IPR050271">
    <property type="entry name" value="UDP-glycosyltransferase"/>
</dbReference>
<comment type="caution">
    <text evidence="4">The sequence shown here is derived from an EMBL/GenBank/DDBJ whole genome shotgun (WGS) entry which is preliminary data.</text>
</comment>
<dbReference type="PANTHER" id="PTHR48043:SF145">
    <property type="entry name" value="FI06409P-RELATED"/>
    <property type="match status" value="1"/>
</dbReference>
<feature type="domain" description="Glycosyl transferase family 28 C-terminal" evidence="3">
    <location>
        <begin position="289"/>
        <end position="365"/>
    </location>
</feature>
<evidence type="ECO:0000313" key="5">
    <source>
        <dbReference type="Proteomes" id="UP001500736"/>
    </source>
</evidence>
<accession>A0ABN1JI89</accession>
<dbReference type="Pfam" id="PF04101">
    <property type="entry name" value="Glyco_tran_28_C"/>
    <property type="match status" value="1"/>
</dbReference>
<protein>
    <submittedName>
        <fullName evidence="4">Glycosyltransferase</fullName>
    </submittedName>
</protein>
<dbReference type="RefSeq" id="WP_343796339.1">
    <property type="nucleotide sequence ID" value="NZ_BAAAGF010000001.1"/>
</dbReference>
<evidence type="ECO:0000256" key="1">
    <source>
        <dbReference type="ARBA" id="ARBA00022676"/>
    </source>
</evidence>
<reference evidence="4 5" key="1">
    <citation type="journal article" date="2019" name="Int. J. Syst. Evol. Microbiol.">
        <title>The Global Catalogue of Microorganisms (GCM) 10K type strain sequencing project: providing services to taxonomists for standard genome sequencing and annotation.</title>
        <authorList>
            <consortium name="The Broad Institute Genomics Platform"/>
            <consortium name="The Broad Institute Genome Sequencing Center for Infectious Disease"/>
            <person name="Wu L."/>
            <person name="Ma J."/>
        </authorList>
    </citation>
    <scope>NUCLEOTIDE SEQUENCE [LARGE SCALE GENOMIC DNA]</scope>
    <source>
        <strain evidence="4 5">JCM 15976</strain>
    </source>
</reference>
<name>A0ABN1JI89_9FLAO</name>
<dbReference type="PANTHER" id="PTHR48043">
    <property type="entry name" value="EG:EG0003.4 PROTEIN-RELATED"/>
    <property type="match status" value="1"/>
</dbReference>
<dbReference type="SUPFAM" id="SSF53756">
    <property type="entry name" value="UDP-Glycosyltransferase/glycogen phosphorylase"/>
    <property type="match status" value="1"/>
</dbReference>
<dbReference type="Proteomes" id="UP001500736">
    <property type="component" value="Unassembled WGS sequence"/>
</dbReference>
<dbReference type="EMBL" id="BAAAGF010000001">
    <property type="protein sequence ID" value="GAA0740354.1"/>
    <property type="molecule type" value="Genomic_DNA"/>
</dbReference>
<keyword evidence="5" id="KW-1185">Reference proteome</keyword>